<gene>
    <name evidence="1" type="ORF">MLD38_012000</name>
</gene>
<name>A0ACB9R5Z3_9MYRT</name>
<protein>
    <submittedName>
        <fullName evidence="1">Uncharacterized protein</fullName>
    </submittedName>
</protein>
<evidence type="ECO:0000313" key="2">
    <source>
        <dbReference type="Proteomes" id="UP001057402"/>
    </source>
</evidence>
<dbReference type="Proteomes" id="UP001057402">
    <property type="component" value="Chromosome 4"/>
</dbReference>
<dbReference type="EMBL" id="CM042883">
    <property type="protein sequence ID" value="KAI4373943.1"/>
    <property type="molecule type" value="Genomic_DNA"/>
</dbReference>
<comment type="caution">
    <text evidence="1">The sequence shown here is derived from an EMBL/GenBank/DDBJ whole genome shotgun (WGS) entry which is preliminary data.</text>
</comment>
<evidence type="ECO:0000313" key="1">
    <source>
        <dbReference type="EMBL" id="KAI4373943.1"/>
    </source>
</evidence>
<reference evidence="2" key="1">
    <citation type="journal article" date="2023" name="Front. Plant Sci.">
        <title>Chromosomal-level genome assembly of Melastoma candidum provides insights into trichome evolution.</title>
        <authorList>
            <person name="Zhong Y."/>
            <person name="Wu W."/>
            <person name="Sun C."/>
            <person name="Zou P."/>
            <person name="Liu Y."/>
            <person name="Dai S."/>
            <person name="Zhou R."/>
        </authorList>
    </citation>
    <scope>NUCLEOTIDE SEQUENCE [LARGE SCALE GENOMIC DNA]</scope>
</reference>
<proteinExistence type="predicted"/>
<accession>A0ACB9R5Z3</accession>
<organism evidence="1 2">
    <name type="scientific">Melastoma candidum</name>
    <dbReference type="NCBI Taxonomy" id="119954"/>
    <lineage>
        <taxon>Eukaryota</taxon>
        <taxon>Viridiplantae</taxon>
        <taxon>Streptophyta</taxon>
        <taxon>Embryophyta</taxon>
        <taxon>Tracheophyta</taxon>
        <taxon>Spermatophyta</taxon>
        <taxon>Magnoliopsida</taxon>
        <taxon>eudicotyledons</taxon>
        <taxon>Gunneridae</taxon>
        <taxon>Pentapetalae</taxon>
        <taxon>rosids</taxon>
        <taxon>malvids</taxon>
        <taxon>Myrtales</taxon>
        <taxon>Melastomataceae</taxon>
        <taxon>Melastomatoideae</taxon>
        <taxon>Melastomateae</taxon>
        <taxon>Melastoma</taxon>
    </lineage>
</organism>
<keyword evidence="2" id="KW-1185">Reference proteome</keyword>
<sequence length="78" mass="8719">MAGPAFVSFAMHLIQRSSETRLPEGPYSAASPTIDPKHLPRGHLICFSVSNFECFDKGIQTFQRSLPTGKVKQVFFFD</sequence>